<gene>
    <name evidence="2" type="ORF">EJO66_27035</name>
</gene>
<evidence type="ECO:0000259" key="1">
    <source>
        <dbReference type="Pfam" id="PF20148"/>
    </source>
</evidence>
<name>A0ABX9ZZ01_9BURK</name>
<feature type="domain" description="DUF6531" evidence="1">
    <location>
        <begin position="144"/>
        <end position="225"/>
    </location>
</feature>
<reference evidence="2 3" key="1">
    <citation type="submission" date="2018-12" db="EMBL/GenBank/DDBJ databases">
        <title>The genome sequences of strain 502.</title>
        <authorList>
            <person name="Gao J."/>
            <person name="Sun J."/>
        </authorList>
    </citation>
    <scope>NUCLEOTIDE SEQUENCE [LARGE SCALE GENOMIC DNA]</scope>
    <source>
        <strain evidence="2 3">502</strain>
    </source>
</reference>
<dbReference type="EMBL" id="RXFQ01000021">
    <property type="protein sequence ID" value="RSZ30012.1"/>
    <property type="molecule type" value="Genomic_DNA"/>
</dbReference>
<dbReference type="Pfam" id="PF20148">
    <property type="entry name" value="DUF6531"/>
    <property type="match status" value="1"/>
</dbReference>
<organism evidence="2 3">
    <name type="scientific">Variovorax beijingensis</name>
    <dbReference type="NCBI Taxonomy" id="2496117"/>
    <lineage>
        <taxon>Bacteria</taxon>
        <taxon>Pseudomonadati</taxon>
        <taxon>Pseudomonadota</taxon>
        <taxon>Betaproteobacteria</taxon>
        <taxon>Burkholderiales</taxon>
        <taxon>Comamonadaceae</taxon>
        <taxon>Variovorax</taxon>
    </lineage>
</organism>
<evidence type="ECO:0000313" key="2">
    <source>
        <dbReference type="EMBL" id="RSZ30012.1"/>
    </source>
</evidence>
<keyword evidence="3" id="KW-1185">Reference proteome</keyword>
<feature type="non-terminal residue" evidence="2">
    <location>
        <position position="382"/>
    </location>
</feature>
<comment type="caution">
    <text evidence="2">The sequence shown here is derived from an EMBL/GenBank/DDBJ whole genome shotgun (WGS) entry which is preliminary data.</text>
</comment>
<evidence type="ECO:0000313" key="3">
    <source>
        <dbReference type="Proteomes" id="UP000271137"/>
    </source>
</evidence>
<protein>
    <submittedName>
        <fullName evidence="2">Type IV secretion protein Rhs</fullName>
    </submittedName>
</protein>
<dbReference type="Proteomes" id="UP000271137">
    <property type="component" value="Unassembled WGS sequence"/>
</dbReference>
<proteinExistence type="predicted"/>
<dbReference type="InterPro" id="IPR045351">
    <property type="entry name" value="DUF6531"/>
</dbReference>
<accession>A0ABX9ZZ01</accession>
<sequence>MSMKLNLKTIILFFELFLANLAYRAAANYAIATSSKYAMPEIARTKINEAIASLTDLKSLARDRIMRLADEGLQYGIAWMIVILKTALAKRKAKLAGNVSAVKGAEVAKKNPGGEHVALATNAPVTGDPNDCKNCPARAKGGGAISFAMGCETFTHTDFVLSAPLPIAWARTYRSNLGAFDQDSFGARWLTPYSTRVDVAVSTRGKRRGKLSLIHHGSDGRSHAYPLLAVGQHHRDSIEEVTLTRLSPSLLTLDFGKPMPAGTPSNWRETYELVDTVAGKARTQGKQHFRLVAQHTSNGLAIGLRYDHVIAATGEQVLSDIISKQGDATLAHVGTRPHAHSGLIESLWEIKDGQPVRQLAAYTHDAEGDLVAAQDENGAGWQ</sequence>